<dbReference type="GeneID" id="13886113"/>
<gene>
    <name evidence="7" type="primary">KAFR0A08120</name>
    <name evidence="7" type="ORF">KAFR_0A08120</name>
</gene>
<dbReference type="GO" id="GO:0008270">
    <property type="term" value="F:zinc ion binding"/>
    <property type="evidence" value="ECO:0007669"/>
    <property type="project" value="UniProtKB-KW"/>
</dbReference>
<dbReference type="InterPro" id="IPR052035">
    <property type="entry name" value="ZnF_BED_domain_contain"/>
</dbReference>
<dbReference type="SUPFAM" id="SSF53098">
    <property type="entry name" value="Ribonuclease H-like"/>
    <property type="match status" value="1"/>
</dbReference>
<dbReference type="PANTHER" id="PTHR46481">
    <property type="entry name" value="ZINC FINGER BED DOMAIN-CONTAINING PROTEIN 4"/>
    <property type="match status" value="1"/>
</dbReference>
<reference evidence="7 8" key="1">
    <citation type="journal article" date="2011" name="Proc. Natl. Acad. Sci. U.S.A.">
        <title>Evolutionary erosion of yeast sex chromosomes by mating-type switching accidents.</title>
        <authorList>
            <person name="Gordon J.L."/>
            <person name="Armisen D."/>
            <person name="Proux-Wera E."/>
            <person name="Oheigeartaigh S.S."/>
            <person name="Byrne K.P."/>
            <person name="Wolfe K.H."/>
        </authorList>
    </citation>
    <scope>NUCLEOTIDE SEQUENCE [LARGE SCALE GENOMIC DNA]</scope>
    <source>
        <strain evidence="8">ATCC 22294 / BCRC 22015 / CBS 2517 / CECT 1963 / NBRC 1671 / NRRL Y-8276</strain>
    </source>
</reference>
<keyword evidence="3" id="KW-0863">Zinc-finger</keyword>
<comment type="subcellular location">
    <subcellularLocation>
        <location evidence="1">Nucleus</location>
    </subcellularLocation>
</comment>
<dbReference type="HOGENOM" id="CLU_354131_0_0_1"/>
<feature type="region of interest" description="Disordered" evidence="6">
    <location>
        <begin position="62"/>
        <end position="82"/>
    </location>
</feature>
<evidence type="ECO:0000313" key="7">
    <source>
        <dbReference type="EMBL" id="CCF56246.1"/>
    </source>
</evidence>
<name>H2APE6_KAZAF</name>
<dbReference type="InterPro" id="IPR012337">
    <property type="entry name" value="RNaseH-like_sf"/>
</dbReference>
<evidence type="ECO:0000256" key="1">
    <source>
        <dbReference type="ARBA" id="ARBA00004123"/>
    </source>
</evidence>
<keyword evidence="5" id="KW-0539">Nucleus</keyword>
<evidence type="ECO:0000256" key="5">
    <source>
        <dbReference type="ARBA" id="ARBA00023242"/>
    </source>
</evidence>
<dbReference type="Proteomes" id="UP000005220">
    <property type="component" value="Chromosome 1"/>
</dbReference>
<organism evidence="7 8">
    <name type="scientific">Kazachstania africana (strain ATCC 22294 / BCRC 22015 / CBS 2517 / CECT 1963 / NBRC 1671 / NRRL Y-8276)</name>
    <name type="common">Yeast</name>
    <name type="synonym">Kluyveromyces africanus</name>
    <dbReference type="NCBI Taxonomy" id="1071382"/>
    <lineage>
        <taxon>Eukaryota</taxon>
        <taxon>Fungi</taxon>
        <taxon>Dikarya</taxon>
        <taxon>Ascomycota</taxon>
        <taxon>Saccharomycotina</taxon>
        <taxon>Saccharomycetes</taxon>
        <taxon>Saccharomycetales</taxon>
        <taxon>Saccharomycetaceae</taxon>
        <taxon>Kazachstania</taxon>
    </lineage>
</organism>
<evidence type="ECO:0000256" key="4">
    <source>
        <dbReference type="ARBA" id="ARBA00022833"/>
    </source>
</evidence>
<dbReference type="InParanoid" id="H2APE6"/>
<evidence type="ECO:0000256" key="2">
    <source>
        <dbReference type="ARBA" id="ARBA00022723"/>
    </source>
</evidence>
<evidence type="ECO:0000256" key="6">
    <source>
        <dbReference type="SAM" id="MobiDB-lite"/>
    </source>
</evidence>
<dbReference type="GO" id="GO:0005634">
    <property type="term" value="C:nucleus"/>
    <property type="evidence" value="ECO:0007669"/>
    <property type="project" value="UniProtKB-SubCell"/>
</dbReference>
<dbReference type="KEGG" id="kaf:KAFR_0A08120"/>
<keyword evidence="2" id="KW-0479">Metal-binding</keyword>
<dbReference type="EMBL" id="HE650821">
    <property type="protein sequence ID" value="CCF56246.1"/>
    <property type="molecule type" value="Genomic_DNA"/>
</dbReference>
<dbReference type="eggNOG" id="ENOG502SQ02">
    <property type="taxonomic scope" value="Eukaryota"/>
</dbReference>
<keyword evidence="4" id="KW-0862">Zinc</keyword>
<dbReference type="RefSeq" id="XP_003955381.1">
    <property type="nucleotide sequence ID" value="XM_003955332.1"/>
</dbReference>
<dbReference type="PANTHER" id="PTHR46481:SF10">
    <property type="entry name" value="ZINC FINGER BED DOMAIN-CONTAINING PROTEIN 39"/>
    <property type="match status" value="1"/>
</dbReference>
<evidence type="ECO:0000313" key="8">
    <source>
        <dbReference type="Proteomes" id="UP000005220"/>
    </source>
</evidence>
<proteinExistence type="predicted"/>
<dbReference type="AlphaFoldDB" id="H2APE6"/>
<accession>H2APE6</accession>
<sequence length="793" mass="90891">MFEHYHSPKRVKLTEDSPDPLLNVSKQLMTGHTPIATLVSNHTIFEQLRDFQVAYFRDPTDSPVPLNASSNEGDSNARKTDTRSKLLLDKNGDALADVDHSSVPKPVLKSFNHILNNSKFKEYFEKILIKVTAVPEHQSVTLRNGYQVVLICKICQHAIYLNSSSSGNAGKHLATHENLKTITKAATKNLTLQRKSLSIMDKDLERELRTSQFSQLAWILYNDVSFGYNFNRIISGGFNFNYNPLFNPVSLWDVIEIKSKILDIDKKFKTEIRKLLKETNLVSLIINTWDFYEKYPKYLALIATFVPNIVLVKSKKTQSKPFSNLLKNNFGQLQNKVVLGVIDRTKLDNEQIATSIYELLLEYNIVDKLFSITGNFINEEKKITDLLQKRIINHGDSFSMMTTINRKETLFNIDSLEKITNTLIKVAYKNMNSSVREDIETVKNIAKSINGSPSELRRSFMGSGCRRLLHPVVEDEVSTAYLLKQFTEDWKFISNLEGKDFEIINTIKKENIESLELLVSSMAPLLNLDTLAKCDNTNSLINIPLYDNYIASYLNNFEELNYSNPHQIQNVRLESSAIETAKDEWNHFMDKNEILYNLCEILTPYLRSELHDAIPKVETNLQKLKTVSNASNSYSINALRFLIEFRGNVDIPIPQDTGIEEILASLDENNEIKKYLSDDLLPIPHTINDAMNLYFHYWTSNMNTYPTLSPLALHLLYVKSSGIDTEKMFFMCQSLILRDFPIDQELISALIRVRNNVDLYESGSSFLENSLHDSLLYLKMDLLRCGKRTSGRV</sequence>
<evidence type="ECO:0000256" key="3">
    <source>
        <dbReference type="ARBA" id="ARBA00022771"/>
    </source>
</evidence>
<dbReference type="OrthoDB" id="4036530at2759"/>
<keyword evidence="8" id="KW-1185">Reference proteome</keyword>
<protein>
    <submittedName>
        <fullName evidence="7">Uncharacterized protein</fullName>
    </submittedName>
</protein>